<name>A0A844HT97_9RHOB</name>
<dbReference type="PANTHER" id="PTHR33990:SF2">
    <property type="entry name" value="PHNB-LIKE DOMAIN-CONTAINING PROTEIN"/>
    <property type="match status" value="1"/>
</dbReference>
<dbReference type="InterPro" id="IPR028973">
    <property type="entry name" value="PhnB-like"/>
</dbReference>
<dbReference type="Proteomes" id="UP000449846">
    <property type="component" value="Unassembled WGS sequence"/>
</dbReference>
<reference evidence="2 3" key="1">
    <citation type="submission" date="2019-11" db="EMBL/GenBank/DDBJ databases">
        <authorList>
            <person name="Dong K."/>
        </authorList>
    </citation>
    <scope>NUCLEOTIDE SEQUENCE [LARGE SCALE GENOMIC DNA]</scope>
    <source>
        <strain evidence="2 3">NBRC 112902</strain>
    </source>
</reference>
<gene>
    <name evidence="2" type="ORF">GL300_16225</name>
</gene>
<dbReference type="OrthoDB" id="9806473at2"/>
<proteinExistence type="predicted"/>
<sequence>MAKNTICLWYDKDAEEAANFYAGVFPDSRVTAVHRAPGDYPSGKKGDVLTVEFTVAGIPCLGLNGGSYFHHSEAFSFQIETEDQEETDRYWNAIVGNGGQESECGWCKDKWGLSWQITPRALTEAMAAGGEEASRAFAAMMTMGKIDVAAIEAARRG</sequence>
<protein>
    <submittedName>
        <fullName evidence="2">VOC family protein</fullName>
    </submittedName>
</protein>
<evidence type="ECO:0000259" key="1">
    <source>
        <dbReference type="Pfam" id="PF06983"/>
    </source>
</evidence>
<comment type="caution">
    <text evidence="2">The sequence shown here is derived from an EMBL/GenBank/DDBJ whole genome shotgun (WGS) entry which is preliminary data.</text>
</comment>
<evidence type="ECO:0000313" key="3">
    <source>
        <dbReference type="Proteomes" id="UP000449846"/>
    </source>
</evidence>
<feature type="domain" description="PhnB-like" evidence="1">
    <location>
        <begin position="3"/>
        <end position="118"/>
    </location>
</feature>
<dbReference type="Gene3D" id="3.10.180.10">
    <property type="entry name" value="2,3-Dihydroxybiphenyl 1,2-Dioxygenase, domain 1"/>
    <property type="match status" value="1"/>
</dbReference>
<organism evidence="2 3">
    <name type="scientific">Paracoccus litorisediminis</name>
    <dbReference type="NCBI Taxonomy" id="2006130"/>
    <lineage>
        <taxon>Bacteria</taxon>
        <taxon>Pseudomonadati</taxon>
        <taxon>Pseudomonadota</taxon>
        <taxon>Alphaproteobacteria</taxon>
        <taxon>Rhodobacterales</taxon>
        <taxon>Paracoccaceae</taxon>
        <taxon>Paracoccus</taxon>
    </lineage>
</organism>
<evidence type="ECO:0000313" key="2">
    <source>
        <dbReference type="EMBL" id="MTH60762.1"/>
    </source>
</evidence>
<dbReference type="InterPro" id="IPR009725">
    <property type="entry name" value="3_dmu_93_MTrfase"/>
</dbReference>
<dbReference type="CDD" id="cd06588">
    <property type="entry name" value="PhnB_like"/>
    <property type="match status" value="1"/>
</dbReference>
<dbReference type="PIRSF" id="PIRSF021700">
    <property type="entry name" value="3_dmu_93_MTrfase"/>
    <property type="match status" value="1"/>
</dbReference>
<dbReference type="Pfam" id="PF06983">
    <property type="entry name" value="3-dmu-9_3-mt"/>
    <property type="match status" value="1"/>
</dbReference>
<dbReference type="SUPFAM" id="SSF54593">
    <property type="entry name" value="Glyoxalase/Bleomycin resistance protein/Dihydroxybiphenyl dioxygenase"/>
    <property type="match status" value="1"/>
</dbReference>
<dbReference type="RefSeq" id="WP_155040704.1">
    <property type="nucleotide sequence ID" value="NZ_JBHGCD010000017.1"/>
</dbReference>
<dbReference type="PANTHER" id="PTHR33990">
    <property type="entry name" value="PROTEIN YJDN-RELATED"/>
    <property type="match status" value="1"/>
</dbReference>
<dbReference type="EMBL" id="WMIG01000010">
    <property type="protein sequence ID" value="MTH60762.1"/>
    <property type="molecule type" value="Genomic_DNA"/>
</dbReference>
<keyword evidence="3" id="KW-1185">Reference proteome</keyword>
<accession>A0A844HT97</accession>
<dbReference type="AlphaFoldDB" id="A0A844HT97"/>
<dbReference type="InterPro" id="IPR029068">
    <property type="entry name" value="Glyas_Bleomycin-R_OHBP_Dase"/>
</dbReference>